<feature type="domain" description="HTH iclR-type" evidence="4">
    <location>
        <begin position="21"/>
        <end position="81"/>
    </location>
</feature>
<proteinExistence type="predicted"/>
<dbReference type="PANTHER" id="PTHR30136">
    <property type="entry name" value="HELIX-TURN-HELIX TRANSCRIPTIONAL REGULATOR, ICLR FAMILY"/>
    <property type="match status" value="1"/>
</dbReference>
<dbReference type="PANTHER" id="PTHR30136:SF24">
    <property type="entry name" value="HTH-TYPE TRANSCRIPTIONAL REPRESSOR ALLR"/>
    <property type="match status" value="1"/>
</dbReference>
<keyword evidence="3" id="KW-0804">Transcription</keyword>
<dbReference type="SMART" id="SM00346">
    <property type="entry name" value="HTH_ICLR"/>
    <property type="match status" value="1"/>
</dbReference>
<evidence type="ECO:0000256" key="3">
    <source>
        <dbReference type="ARBA" id="ARBA00023163"/>
    </source>
</evidence>
<dbReference type="RefSeq" id="WP_187079381.1">
    <property type="nucleotide sequence ID" value="NZ_JACORU010000001.1"/>
</dbReference>
<name>A0A923M2X9_9BURK</name>
<protein>
    <submittedName>
        <fullName evidence="6">IclR family transcriptional regulator</fullName>
    </submittedName>
</protein>
<evidence type="ECO:0000256" key="2">
    <source>
        <dbReference type="ARBA" id="ARBA00023125"/>
    </source>
</evidence>
<dbReference type="SUPFAM" id="SSF46785">
    <property type="entry name" value="Winged helix' DNA-binding domain"/>
    <property type="match status" value="1"/>
</dbReference>
<sequence>MQSLAAGAIAGHETLRLDAAPMSLARVLGLLRLMAAEPAGVSLSSLHQKLGAPKTSVHALLRGLVEEGYAQRDGATYRLGPQSFVLGAALVSARSLAAIALPFLEHARARSGETVVLAVIERHAKQLTYVEVVESEKLVRYSVPVGTTRPLYATSAGRVLLAYQDPAWLDEYLSTVDLRPLTPKTLKDRAKLAQAIERARALGHASTLGEVTKDVAGFAAPVFDHEGRVDAAIIVAAPLDRGRAAADRLTAAACEAAASLSEALGYIPRQP</sequence>
<dbReference type="InterPro" id="IPR050707">
    <property type="entry name" value="HTH_MetabolicPath_Reg"/>
</dbReference>
<gene>
    <name evidence="6" type="ORF">H8R02_00440</name>
</gene>
<dbReference type="PROSITE" id="PS51078">
    <property type="entry name" value="ICLR_ED"/>
    <property type="match status" value="1"/>
</dbReference>
<dbReference type="Pfam" id="PF01614">
    <property type="entry name" value="IclR_C"/>
    <property type="match status" value="1"/>
</dbReference>
<dbReference type="EMBL" id="JACORU010000001">
    <property type="protein sequence ID" value="MBC5762901.1"/>
    <property type="molecule type" value="Genomic_DNA"/>
</dbReference>
<dbReference type="InterPro" id="IPR014757">
    <property type="entry name" value="Tscrpt_reg_IclR_C"/>
</dbReference>
<accession>A0A923M2X9</accession>
<dbReference type="GO" id="GO:0045892">
    <property type="term" value="P:negative regulation of DNA-templated transcription"/>
    <property type="evidence" value="ECO:0007669"/>
    <property type="project" value="TreeGrafter"/>
</dbReference>
<dbReference type="Proteomes" id="UP000596827">
    <property type="component" value="Unassembled WGS sequence"/>
</dbReference>
<dbReference type="InterPro" id="IPR036390">
    <property type="entry name" value="WH_DNA-bd_sf"/>
</dbReference>
<keyword evidence="7" id="KW-1185">Reference proteome</keyword>
<evidence type="ECO:0000313" key="6">
    <source>
        <dbReference type="EMBL" id="MBC5762901.1"/>
    </source>
</evidence>
<feature type="domain" description="IclR-ED" evidence="5">
    <location>
        <begin position="82"/>
        <end position="266"/>
    </location>
</feature>
<dbReference type="SUPFAM" id="SSF55781">
    <property type="entry name" value="GAF domain-like"/>
    <property type="match status" value="1"/>
</dbReference>
<evidence type="ECO:0000259" key="4">
    <source>
        <dbReference type="PROSITE" id="PS51077"/>
    </source>
</evidence>
<evidence type="ECO:0000256" key="1">
    <source>
        <dbReference type="ARBA" id="ARBA00023015"/>
    </source>
</evidence>
<evidence type="ECO:0000259" key="5">
    <source>
        <dbReference type="PROSITE" id="PS51078"/>
    </source>
</evidence>
<keyword evidence="1" id="KW-0805">Transcription regulation</keyword>
<dbReference type="Gene3D" id="1.10.10.10">
    <property type="entry name" value="Winged helix-like DNA-binding domain superfamily/Winged helix DNA-binding domain"/>
    <property type="match status" value="1"/>
</dbReference>
<dbReference type="Pfam" id="PF09339">
    <property type="entry name" value="HTH_IclR"/>
    <property type="match status" value="1"/>
</dbReference>
<dbReference type="GO" id="GO:0003677">
    <property type="term" value="F:DNA binding"/>
    <property type="evidence" value="ECO:0007669"/>
    <property type="project" value="UniProtKB-KW"/>
</dbReference>
<organism evidence="6 7">
    <name type="scientific">Ramlibacter albus</name>
    <dbReference type="NCBI Taxonomy" id="2079448"/>
    <lineage>
        <taxon>Bacteria</taxon>
        <taxon>Pseudomonadati</taxon>
        <taxon>Pseudomonadota</taxon>
        <taxon>Betaproteobacteria</taxon>
        <taxon>Burkholderiales</taxon>
        <taxon>Comamonadaceae</taxon>
        <taxon>Ramlibacter</taxon>
    </lineage>
</organism>
<dbReference type="PROSITE" id="PS51077">
    <property type="entry name" value="HTH_ICLR"/>
    <property type="match status" value="1"/>
</dbReference>
<dbReference type="InterPro" id="IPR036388">
    <property type="entry name" value="WH-like_DNA-bd_sf"/>
</dbReference>
<dbReference type="Gene3D" id="3.30.450.40">
    <property type="match status" value="1"/>
</dbReference>
<comment type="caution">
    <text evidence="6">The sequence shown here is derived from an EMBL/GenBank/DDBJ whole genome shotgun (WGS) entry which is preliminary data.</text>
</comment>
<dbReference type="InterPro" id="IPR029016">
    <property type="entry name" value="GAF-like_dom_sf"/>
</dbReference>
<reference evidence="6" key="1">
    <citation type="submission" date="2020-08" db="EMBL/GenBank/DDBJ databases">
        <title>Ramlibacter sp. GTP1 16S ribosomal RNA gene genome sequencing and assembly.</title>
        <authorList>
            <person name="Kang M."/>
        </authorList>
    </citation>
    <scope>NUCLEOTIDE SEQUENCE</scope>
    <source>
        <strain evidence="6">GTP1</strain>
    </source>
</reference>
<dbReference type="InterPro" id="IPR005471">
    <property type="entry name" value="Tscrpt_reg_IclR_N"/>
</dbReference>
<dbReference type="GO" id="GO:0003700">
    <property type="term" value="F:DNA-binding transcription factor activity"/>
    <property type="evidence" value="ECO:0007669"/>
    <property type="project" value="TreeGrafter"/>
</dbReference>
<evidence type="ECO:0000313" key="7">
    <source>
        <dbReference type="Proteomes" id="UP000596827"/>
    </source>
</evidence>
<dbReference type="AlphaFoldDB" id="A0A923M2X9"/>
<keyword evidence="2" id="KW-0238">DNA-binding</keyword>